<dbReference type="CDD" id="cd08023">
    <property type="entry name" value="GH16_laminarinase_like"/>
    <property type="match status" value="1"/>
</dbReference>
<dbReference type="SUPFAM" id="SSF49899">
    <property type="entry name" value="Concanavalin A-like lectins/glucanases"/>
    <property type="match status" value="1"/>
</dbReference>
<dbReference type="PANTHER" id="PTHR10963">
    <property type="entry name" value="GLYCOSYL HYDROLASE-RELATED"/>
    <property type="match status" value="1"/>
</dbReference>
<dbReference type="PANTHER" id="PTHR10963:SF55">
    <property type="entry name" value="GLYCOSIDE HYDROLASE FAMILY 16 PROTEIN"/>
    <property type="match status" value="1"/>
</dbReference>
<dbReference type="InterPro" id="IPR000757">
    <property type="entry name" value="Beta-glucanase-like"/>
</dbReference>
<dbReference type="GO" id="GO:0004553">
    <property type="term" value="F:hydrolase activity, hydrolyzing O-glycosyl compounds"/>
    <property type="evidence" value="ECO:0007669"/>
    <property type="project" value="InterPro"/>
</dbReference>
<evidence type="ECO:0000313" key="2">
    <source>
        <dbReference type="EMBL" id="QQL44103.1"/>
    </source>
</evidence>
<dbReference type="Gene3D" id="2.60.120.200">
    <property type="match status" value="1"/>
</dbReference>
<dbReference type="KEGG" id="soa:G3M56_009370"/>
<evidence type="ECO:0000256" key="1">
    <source>
        <dbReference type="ARBA" id="ARBA00006865"/>
    </source>
</evidence>
<keyword evidence="3" id="KW-1185">Reference proteome</keyword>
<dbReference type="AlphaFoldDB" id="A0A6B3L3D6"/>
<dbReference type="Proteomes" id="UP000475117">
    <property type="component" value="Chromosome"/>
</dbReference>
<keyword evidence="2" id="KW-0378">Hydrolase</keyword>
<organism evidence="2 3">
    <name type="scientific">Sulfuriroseicoccus oceanibius</name>
    <dbReference type="NCBI Taxonomy" id="2707525"/>
    <lineage>
        <taxon>Bacteria</taxon>
        <taxon>Pseudomonadati</taxon>
        <taxon>Verrucomicrobiota</taxon>
        <taxon>Verrucomicrobiia</taxon>
        <taxon>Verrucomicrobiales</taxon>
        <taxon>Verrucomicrobiaceae</taxon>
        <taxon>Sulfuriroseicoccus</taxon>
    </lineage>
</organism>
<comment type="similarity">
    <text evidence="1">Belongs to the glycosyl hydrolase 16 family.</text>
</comment>
<accession>A0A6B3L3D6</accession>
<dbReference type="GO" id="GO:0005975">
    <property type="term" value="P:carbohydrate metabolic process"/>
    <property type="evidence" value="ECO:0007669"/>
    <property type="project" value="InterPro"/>
</dbReference>
<sequence>MRALVLFLSVANFVLANEASQWRLVWSDEFDGPELDFSKWAVEENGHGGGNQELQYYLDRKKNVRTENGYLVIQANREKVNVAGVQRDFTSGRIRTKRRAAWQYGRFEVRARLPKGQGIWPAIWMLPEDERYGGWAASGEIDIVETVGHQPDKVHGTLHFGDKWPNNRHSGSHFSVPNGDFSKQFHVFSLEWEPTEMRWYVDGELYQTINKWDSTAAPYPAPFDQPFHLIINLAVGGNWPGVPNATTPFPALMRVDYVRVYQRTEPAGEAPETQGVDKEAAE</sequence>
<protein>
    <submittedName>
        <fullName evidence="2">Glycoside hydrolase family 16 protein</fullName>
    </submittedName>
</protein>
<dbReference type="PROSITE" id="PS51762">
    <property type="entry name" value="GH16_2"/>
    <property type="match status" value="1"/>
</dbReference>
<gene>
    <name evidence="2" type="ORF">G3M56_009370</name>
</gene>
<name>A0A6B3L3D6_9BACT</name>
<dbReference type="InterPro" id="IPR050546">
    <property type="entry name" value="Glycosyl_Hydrlase_16"/>
</dbReference>
<dbReference type="RefSeq" id="WP_164362584.1">
    <property type="nucleotide sequence ID" value="NZ_CP066776.1"/>
</dbReference>
<proteinExistence type="inferred from homology"/>
<dbReference type="Pfam" id="PF00722">
    <property type="entry name" value="Glyco_hydro_16"/>
    <property type="match status" value="1"/>
</dbReference>
<dbReference type="EMBL" id="CP066776">
    <property type="protein sequence ID" value="QQL44103.1"/>
    <property type="molecule type" value="Genomic_DNA"/>
</dbReference>
<reference evidence="2 3" key="1">
    <citation type="submission" date="2020-12" db="EMBL/GenBank/DDBJ databases">
        <title>Sulforoseuscoccus oceanibium gen. nov., sp. nov., a representative of the phylum Verrucomicrobia with special cytoplasmic membrane, and proposal of Sulforoseuscoccusaceae fam. nov.</title>
        <authorList>
            <person name="Xi F."/>
        </authorList>
    </citation>
    <scope>NUCLEOTIDE SEQUENCE [LARGE SCALE GENOMIC DNA]</scope>
    <source>
        <strain evidence="2 3">T37</strain>
    </source>
</reference>
<dbReference type="InterPro" id="IPR013320">
    <property type="entry name" value="ConA-like_dom_sf"/>
</dbReference>
<evidence type="ECO:0000313" key="3">
    <source>
        <dbReference type="Proteomes" id="UP000475117"/>
    </source>
</evidence>